<keyword evidence="7" id="KW-1185">Reference proteome</keyword>
<evidence type="ECO:0000256" key="3">
    <source>
        <dbReference type="ARBA" id="ARBA00022989"/>
    </source>
</evidence>
<dbReference type="PANTHER" id="PTHR42718">
    <property type="entry name" value="MAJOR FACILITATOR SUPERFAMILY MULTIDRUG TRANSPORTER MFSC"/>
    <property type="match status" value="1"/>
</dbReference>
<dbReference type="Proteomes" id="UP000095009">
    <property type="component" value="Unassembled WGS sequence"/>
</dbReference>
<keyword evidence="4 5" id="KW-0472">Membrane</keyword>
<feature type="transmembrane region" description="Helical" evidence="5">
    <location>
        <begin position="93"/>
        <end position="112"/>
    </location>
</feature>
<sequence length="315" mass="33839">MKKAALSQSTAPLYIIGQSFGTSNPGHLSHKEFFVMGFLWLALWSILAGSSVYSTQIFFNFCRAFQGIRPAFLLPNSIAILGRIYNSGRGKKMVFSIFGATDPSGFVLGAVFSSIFGQLYWWPWAYWVMGIVCTLLAIAGNCGLPFLGLFGFVESRATYPLLPIFALSKDAAFVLGCLATGRSSFGIWTYYSENSLEKSRENSPLLASAQFTPVALSGLCAALTTGYSMSCFHSSSVMMIAMLTFSIGGILIATAPVGHSYWARTFVSLIHQGLAASLGNTVINYSISIGLGFAGTIESQVNEEGADIPKAFRGA</sequence>
<feature type="transmembrane region" description="Helical" evidence="5">
    <location>
        <begin position="240"/>
        <end position="262"/>
    </location>
</feature>
<feature type="transmembrane region" description="Helical" evidence="5">
    <location>
        <begin position="211"/>
        <end position="228"/>
    </location>
</feature>
<dbReference type="AlphaFoldDB" id="A0A1E3PEI3"/>
<comment type="subcellular location">
    <subcellularLocation>
        <location evidence="1">Membrane</location>
        <topology evidence="1">Multi-pass membrane protein</topology>
    </subcellularLocation>
</comment>
<dbReference type="Pfam" id="PF07690">
    <property type="entry name" value="MFS_1"/>
    <property type="match status" value="1"/>
</dbReference>
<keyword evidence="2 5" id="KW-0812">Transmembrane</keyword>
<evidence type="ECO:0000256" key="1">
    <source>
        <dbReference type="ARBA" id="ARBA00004141"/>
    </source>
</evidence>
<protein>
    <recommendedName>
        <fullName evidence="8">MFS general substrate transporter</fullName>
    </recommendedName>
</protein>
<evidence type="ECO:0000256" key="4">
    <source>
        <dbReference type="ARBA" id="ARBA00023136"/>
    </source>
</evidence>
<accession>A0A1E3PEI3</accession>
<dbReference type="PANTHER" id="PTHR42718:SF1">
    <property type="entry name" value="LOW AFFINITY AMMONIUM TRANSPORTER"/>
    <property type="match status" value="1"/>
</dbReference>
<feature type="transmembrane region" description="Helical" evidence="5">
    <location>
        <begin position="124"/>
        <end position="150"/>
    </location>
</feature>
<evidence type="ECO:0000313" key="7">
    <source>
        <dbReference type="Proteomes" id="UP000095009"/>
    </source>
</evidence>
<proteinExistence type="predicted"/>
<organism evidence="6 7">
    <name type="scientific">Nadsonia fulvescens var. elongata DSM 6958</name>
    <dbReference type="NCBI Taxonomy" id="857566"/>
    <lineage>
        <taxon>Eukaryota</taxon>
        <taxon>Fungi</taxon>
        <taxon>Dikarya</taxon>
        <taxon>Ascomycota</taxon>
        <taxon>Saccharomycotina</taxon>
        <taxon>Dipodascomycetes</taxon>
        <taxon>Dipodascales</taxon>
        <taxon>Dipodascales incertae sedis</taxon>
        <taxon>Nadsonia</taxon>
    </lineage>
</organism>
<feature type="transmembrane region" description="Helical" evidence="5">
    <location>
        <begin position="37"/>
        <end position="59"/>
    </location>
</feature>
<evidence type="ECO:0000256" key="5">
    <source>
        <dbReference type="SAM" id="Phobius"/>
    </source>
</evidence>
<dbReference type="STRING" id="857566.A0A1E3PEI3"/>
<dbReference type="InterPro" id="IPR011701">
    <property type="entry name" value="MFS"/>
</dbReference>
<keyword evidence="3 5" id="KW-1133">Transmembrane helix</keyword>
<dbReference type="OrthoDB" id="2130629at2759"/>
<gene>
    <name evidence="6" type="ORF">NADFUDRAFT_71964</name>
</gene>
<dbReference type="EMBL" id="KV454414">
    <property type="protein sequence ID" value="ODQ63778.1"/>
    <property type="molecule type" value="Genomic_DNA"/>
</dbReference>
<evidence type="ECO:0000256" key="2">
    <source>
        <dbReference type="ARBA" id="ARBA00022692"/>
    </source>
</evidence>
<evidence type="ECO:0000313" key="6">
    <source>
        <dbReference type="EMBL" id="ODQ63778.1"/>
    </source>
</evidence>
<dbReference type="GO" id="GO:0005886">
    <property type="term" value="C:plasma membrane"/>
    <property type="evidence" value="ECO:0007669"/>
    <property type="project" value="EnsemblFungi"/>
</dbReference>
<reference evidence="6 7" key="1">
    <citation type="journal article" date="2016" name="Proc. Natl. Acad. Sci. U.S.A.">
        <title>Comparative genomics of biotechnologically important yeasts.</title>
        <authorList>
            <person name="Riley R."/>
            <person name="Haridas S."/>
            <person name="Wolfe K.H."/>
            <person name="Lopes M.R."/>
            <person name="Hittinger C.T."/>
            <person name="Goeker M."/>
            <person name="Salamov A.A."/>
            <person name="Wisecaver J.H."/>
            <person name="Long T.M."/>
            <person name="Calvey C.H."/>
            <person name="Aerts A.L."/>
            <person name="Barry K.W."/>
            <person name="Choi C."/>
            <person name="Clum A."/>
            <person name="Coughlan A.Y."/>
            <person name="Deshpande S."/>
            <person name="Douglass A.P."/>
            <person name="Hanson S.J."/>
            <person name="Klenk H.-P."/>
            <person name="LaButti K.M."/>
            <person name="Lapidus A."/>
            <person name="Lindquist E.A."/>
            <person name="Lipzen A.M."/>
            <person name="Meier-Kolthoff J.P."/>
            <person name="Ohm R.A."/>
            <person name="Otillar R.P."/>
            <person name="Pangilinan J.L."/>
            <person name="Peng Y."/>
            <person name="Rokas A."/>
            <person name="Rosa C.A."/>
            <person name="Scheuner C."/>
            <person name="Sibirny A.A."/>
            <person name="Slot J.C."/>
            <person name="Stielow J.B."/>
            <person name="Sun H."/>
            <person name="Kurtzman C.P."/>
            <person name="Blackwell M."/>
            <person name="Grigoriev I.V."/>
            <person name="Jeffries T.W."/>
        </authorList>
    </citation>
    <scope>NUCLEOTIDE SEQUENCE [LARGE SCALE GENOMIC DNA]</scope>
    <source>
        <strain evidence="6 7">DSM 6958</strain>
    </source>
</reference>
<dbReference type="Gene3D" id="1.20.1250.20">
    <property type="entry name" value="MFS general substrate transporter like domains"/>
    <property type="match status" value="1"/>
</dbReference>
<name>A0A1E3PEI3_9ASCO</name>
<dbReference type="SUPFAM" id="SSF103473">
    <property type="entry name" value="MFS general substrate transporter"/>
    <property type="match status" value="1"/>
</dbReference>
<dbReference type="InterPro" id="IPR036259">
    <property type="entry name" value="MFS_trans_sf"/>
</dbReference>
<evidence type="ECO:0008006" key="8">
    <source>
        <dbReference type="Google" id="ProtNLM"/>
    </source>
</evidence>
<dbReference type="GO" id="GO:0008519">
    <property type="term" value="F:ammonium channel activity"/>
    <property type="evidence" value="ECO:0007669"/>
    <property type="project" value="EnsemblFungi"/>
</dbReference>